<name>A0A1W2ATW4_9FIRM</name>
<dbReference type="PANTHER" id="PTHR35788">
    <property type="entry name" value="EXPORTED PROTEIN-RELATED"/>
    <property type="match status" value="1"/>
</dbReference>
<dbReference type="EMBL" id="FWXW01000004">
    <property type="protein sequence ID" value="SMC63952.1"/>
    <property type="molecule type" value="Genomic_DNA"/>
</dbReference>
<proteinExistence type="predicted"/>
<gene>
    <name evidence="1" type="ORF">SAMN02745168_1950</name>
</gene>
<keyword evidence="2" id="KW-1185">Reference proteome</keyword>
<protein>
    <submittedName>
        <fullName evidence="1">Vancomycin resistance protein VanW</fullName>
    </submittedName>
</protein>
<dbReference type="AlphaFoldDB" id="A0A1W2ATW4"/>
<dbReference type="InterPro" id="IPR052913">
    <property type="entry name" value="Glycopeptide_resist_protein"/>
</dbReference>
<organism evidence="1 2">
    <name type="scientific">Papillibacter cinnamivorans DSM 12816</name>
    <dbReference type="NCBI Taxonomy" id="1122930"/>
    <lineage>
        <taxon>Bacteria</taxon>
        <taxon>Bacillati</taxon>
        <taxon>Bacillota</taxon>
        <taxon>Clostridia</taxon>
        <taxon>Eubacteriales</taxon>
        <taxon>Oscillospiraceae</taxon>
        <taxon>Papillibacter</taxon>
    </lineage>
</organism>
<evidence type="ECO:0000313" key="2">
    <source>
        <dbReference type="Proteomes" id="UP000192790"/>
    </source>
</evidence>
<dbReference type="STRING" id="1122930.SAMN02745168_1950"/>
<reference evidence="1 2" key="1">
    <citation type="submission" date="2017-04" db="EMBL/GenBank/DDBJ databases">
        <authorList>
            <person name="Afonso C.L."/>
            <person name="Miller P.J."/>
            <person name="Scott M.A."/>
            <person name="Spackman E."/>
            <person name="Goraichik I."/>
            <person name="Dimitrov K.M."/>
            <person name="Suarez D.L."/>
            <person name="Swayne D.E."/>
        </authorList>
    </citation>
    <scope>NUCLEOTIDE SEQUENCE [LARGE SCALE GENOMIC DNA]</scope>
    <source>
        <strain evidence="1 2">DSM 12816</strain>
    </source>
</reference>
<sequence>MRGEDLRYKKRSDFRLKCGAAYYTMLRYGLWLSGKYKFAETTGKERLPELQTSHKTPLLRKLKDVDMRYQYNKIRNLELAVQRLDKILLPPGRTLSYWKCIGKPTYRKGYLDGIVLHAGMVGHGCGGGLCQLSNLIYWMTLHTPLEVTERHRHGYDVFPDSNRTQPFGSGATCYYPYGDLMIYNPTNRPFQLCLWVGDEYLEGEWRSLEPPEHTYRIVEKDHEMRSEWWGGFSSHNRLYKQVLTPDGRLVSETLAAENHAMMMYSPFLPEKAEAEV</sequence>
<dbReference type="Proteomes" id="UP000192790">
    <property type="component" value="Unassembled WGS sequence"/>
</dbReference>
<dbReference type="Pfam" id="PF04294">
    <property type="entry name" value="VanW"/>
    <property type="match status" value="1"/>
</dbReference>
<dbReference type="RefSeq" id="WP_242942821.1">
    <property type="nucleotide sequence ID" value="NZ_FWXW01000004.1"/>
</dbReference>
<accession>A0A1W2ATW4</accession>
<evidence type="ECO:0000313" key="1">
    <source>
        <dbReference type="EMBL" id="SMC63952.1"/>
    </source>
</evidence>
<dbReference type="InterPro" id="IPR007391">
    <property type="entry name" value="Vancomycin_resist_VanW"/>
</dbReference>
<dbReference type="PANTHER" id="PTHR35788:SF1">
    <property type="entry name" value="EXPORTED PROTEIN"/>
    <property type="match status" value="1"/>
</dbReference>